<evidence type="ECO:0000313" key="2">
    <source>
        <dbReference type="Proteomes" id="UP000248484"/>
    </source>
</evidence>
<dbReference type="PANTHER" id="PTHR12752:SF5">
    <property type="entry name" value="PLECKSTRIN HOMOLOGY DOMAIN-CONTAINING FAMILY A MEMBER 6"/>
    <property type="match status" value="1"/>
</dbReference>
<feature type="region of interest" description="Disordered" evidence="1">
    <location>
        <begin position="187"/>
        <end position="230"/>
    </location>
</feature>
<feature type="compositionally biased region" description="Basic residues" evidence="1">
    <location>
        <begin position="10"/>
        <end position="24"/>
    </location>
</feature>
<reference evidence="3" key="1">
    <citation type="submission" date="2025-08" db="UniProtKB">
        <authorList>
            <consortium name="RefSeq"/>
        </authorList>
    </citation>
    <scope>IDENTIFICATION</scope>
    <source>
        <tissue evidence="3">Muscle</tissue>
    </source>
</reference>
<dbReference type="Proteomes" id="UP000248484">
    <property type="component" value="Unplaced"/>
</dbReference>
<dbReference type="InParanoid" id="A0A455AY68"/>
<evidence type="ECO:0000313" key="3">
    <source>
        <dbReference type="RefSeq" id="XP_028341164.1"/>
    </source>
</evidence>
<proteinExistence type="predicted"/>
<name>A0A455AY68_PHYMC</name>
<dbReference type="OrthoDB" id="43122at2759"/>
<dbReference type="RefSeq" id="XP_028341164.1">
    <property type="nucleotide sequence ID" value="XM_028485363.1"/>
</dbReference>
<gene>
    <name evidence="3" type="primary">LOC102981761</name>
</gene>
<dbReference type="GeneID" id="102981761"/>
<feature type="compositionally biased region" description="Pro residues" evidence="1">
    <location>
        <begin position="198"/>
        <end position="212"/>
    </location>
</feature>
<organism evidence="2 3">
    <name type="scientific">Physeter macrocephalus</name>
    <name type="common">Sperm whale</name>
    <name type="synonym">Physeter catodon</name>
    <dbReference type="NCBI Taxonomy" id="9755"/>
    <lineage>
        <taxon>Eukaryota</taxon>
        <taxon>Metazoa</taxon>
        <taxon>Chordata</taxon>
        <taxon>Craniata</taxon>
        <taxon>Vertebrata</taxon>
        <taxon>Euteleostomi</taxon>
        <taxon>Mammalia</taxon>
        <taxon>Eutheria</taxon>
        <taxon>Laurasiatheria</taxon>
        <taxon>Artiodactyla</taxon>
        <taxon>Whippomorpha</taxon>
        <taxon>Cetacea</taxon>
        <taxon>Odontoceti</taxon>
        <taxon>Physeteridae</taxon>
        <taxon>Physeter</taxon>
    </lineage>
</organism>
<feature type="region of interest" description="Disordered" evidence="1">
    <location>
        <begin position="1"/>
        <end position="40"/>
    </location>
</feature>
<sequence length="230" mass="25673">MSVEEQIDRMRRRQSGSMKDKRRSLQLPASPAPDPSARPAYKVVRRHRSIHEVDISNLEAALRAEEPGGQAYETPREEIARLRKMELEPQHYDVDISKELSTPDKVLIPERYIDLEPDTPLSPEELQEKQKKVERIKTLIAKSSMQNVVPIGEGDLVDVPQDSESQLQEQEKRIEISCALATEASRRGRMLSVQCATPSPPTSPASPAPPANPLSSESPRGADSSHAMRV</sequence>
<dbReference type="KEGG" id="pcad:102981761"/>
<keyword evidence="2" id="KW-1185">Reference proteome</keyword>
<protein>
    <submittedName>
        <fullName evidence="3">Pleckstrin homology domain-containing family A member 6</fullName>
    </submittedName>
</protein>
<accession>A0A455AY68</accession>
<dbReference type="AlphaFoldDB" id="A0A455AY68"/>
<dbReference type="PANTHER" id="PTHR12752">
    <property type="entry name" value="PHOSPHOINOSITOL 3-PHOSPHATE-BINDING PROTEIN"/>
    <property type="match status" value="1"/>
</dbReference>
<evidence type="ECO:0000256" key="1">
    <source>
        <dbReference type="SAM" id="MobiDB-lite"/>
    </source>
</evidence>